<dbReference type="InterPro" id="IPR000742">
    <property type="entry name" value="EGF"/>
</dbReference>
<keyword evidence="1" id="KW-1015">Disulfide bond</keyword>
<feature type="chain" id="PRO_5037195970" evidence="4">
    <location>
        <begin position="32"/>
        <end position="679"/>
    </location>
</feature>
<dbReference type="CDD" id="cd09631">
    <property type="entry name" value="DOMON_DOH"/>
    <property type="match status" value="1"/>
</dbReference>
<keyword evidence="3" id="KW-1133">Transmembrane helix</keyword>
<feature type="compositionally biased region" description="Low complexity" evidence="2">
    <location>
        <begin position="577"/>
        <end position="588"/>
    </location>
</feature>
<feature type="compositionally biased region" description="Low complexity" evidence="2">
    <location>
        <begin position="558"/>
        <end position="567"/>
    </location>
</feature>
<evidence type="ECO:0000256" key="4">
    <source>
        <dbReference type="SAM" id="SignalP"/>
    </source>
</evidence>
<feature type="signal peptide" evidence="4">
    <location>
        <begin position="1"/>
        <end position="31"/>
    </location>
</feature>
<evidence type="ECO:0000256" key="2">
    <source>
        <dbReference type="SAM" id="MobiDB-lite"/>
    </source>
</evidence>
<keyword evidence="4" id="KW-0732">Signal</keyword>
<dbReference type="Proteomes" id="UP000887572">
    <property type="component" value="Unplaced"/>
</dbReference>
<accession>A0A914ID37</accession>
<protein>
    <submittedName>
        <fullName evidence="8">EGF-like domain-containing protein</fullName>
    </submittedName>
</protein>
<dbReference type="InterPro" id="IPR045266">
    <property type="entry name" value="DOH_DOMON"/>
</dbReference>
<proteinExistence type="predicted"/>
<feature type="compositionally biased region" description="Acidic residues" evidence="2">
    <location>
        <begin position="634"/>
        <end position="643"/>
    </location>
</feature>
<feature type="disulfide bond" evidence="1">
    <location>
        <begin position="224"/>
        <end position="233"/>
    </location>
</feature>
<reference evidence="8" key="1">
    <citation type="submission" date="2022-11" db="UniProtKB">
        <authorList>
            <consortium name="WormBaseParasite"/>
        </authorList>
    </citation>
    <scope>IDENTIFICATION</scope>
</reference>
<sequence>MRRSFSRRRDPPVELLQLIPLLALLPAIVHAHFSLTFPETRYPPFDFLDTQRTVGPCGIPKSDRSFVTKFQTGKPYKISWRMAMEHKGTFRLRLLDSAGKALDNWVLRPNGTALTQFTDGTSANSVEVQFPSDCRNCTLLMEKEAPELGEQLAEKGCAEVDISAEPEKPCLGKGKSVGGHCQCEQGFSGDQCQYRDDCTDDGDCGHGGRCVAGAIHHGQRSCFCPFGFIGTNCERKSGSDPKDSRCFSHGGPLNGSSHSNSSQEFVYGLFNPNCYSSKELNSDGDRLYWRLVGNQLELLLDFRANSWVSLGWRPLNIPPSCRLFPQIHAASEGGGRHGQDGLQTSGFAKAALDSPLHPMDCSDVIMASVLEGTDLLHIADMYSRDRSSPLRDAWLDGEDSLSAAYGLASDGRMVVMFRRMVPEIEPTDHPLGPGKLFLIWAKGQSKKHKDKGFYSDGQWKYHGDGGGRGHLQLEFVSLAQMGKIRGPLIHLDPPPPPAPPHVPPATDTIEQRTDKVPEEGKKKVPPTTAVTPSGTKMENPQTKKASPEAPTTKSVFLTTATTQSPTTAKKESKAQNSTTTTAERTSTRQPSAAAPSATEGKSTNAANIGTTHGKATDRPEVRPEHAEDAATAAEDAEEGEEDNALPPSSRSTTAHAMLPTVLLGSVSAVVVVALFHLLV</sequence>
<keyword evidence="1" id="KW-0245">EGF-like domain</keyword>
<dbReference type="PROSITE" id="PS00022">
    <property type="entry name" value="EGF_1"/>
    <property type="match status" value="2"/>
</dbReference>
<dbReference type="PROSITE" id="PS50026">
    <property type="entry name" value="EGF_3"/>
    <property type="match status" value="1"/>
</dbReference>
<keyword evidence="3" id="KW-0472">Membrane</keyword>
<dbReference type="PROSITE" id="PS50836">
    <property type="entry name" value="DOMON"/>
    <property type="match status" value="1"/>
</dbReference>
<evidence type="ECO:0000256" key="1">
    <source>
        <dbReference type="PROSITE-ProRule" id="PRU00076"/>
    </source>
</evidence>
<evidence type="ECO:0000313" key="7">
    <source>
        <dbReference type="Proteomes" id="UP000887572"/>
    </source>
</evidence>
<keyword evidence="3" id="KW-0812">Transmembrane</keyword>
<feature type="compositionally biased region" description="Polar residues" evidence="2">
    <location>
        <begin position="599"/>
        <end position="610"/>
    </location>
</feature>
<dbReference type="PROSITE" id="PS01186">
    <property type="entry name" value="EGF_2"/>
    <property type="match status" value="2"/>
</dbReference>
<dbReference type="WBParaSite" id="Gr19_v10_g8778.t1">
    <property type="protein sequence ID" value="Gr19_v10_g8778.t1"/>
    <property type="gene ID" value="Gr19_v10_g8778"/>
</dbReference>
<feature type="domain" description="DOMON" evidence="6">
    <location>
        <begin position="306"/>
        <end position="443"/>
    </location>
</feature>
<feature type="domain" description="EGF-like" evidence="5">
    <location>
        <begin position="194"/>
        <end position="234"/>
    </location>
</feature>
<evidence type="ECO:0000313" key="8">
    <source>
        <dbReference type="WBParaSite" id="Gr19_v10_g8778.t1"/>
    </source>
</evidence>
<dbReference type="Gene3D" id="2.10.25.10">
    <property type="entry name" value="Laminin"/>
    <property type="match status" value="1"/>
</dbReference>
<organism evidence="7 8">
    <name type="scientific">Globodera rostochiensis</name>
    <name type="common">Golden nematode worm</name>
    <name type="synonym">Heterodera rostochiensis</name>
    <dbReference type="NCBI Taxonomy" id="31243"/>
    <lineage>
        <taxon>Eukaryota</taxon>
        <taxon>Metazoa</taxon>
        <taxon>Ecdysozoa</taxon>
        <taxon>Nematoda</taxon>
        <taxon>Chromadorea</taxon>
        <taxon>Rhabditida</taxon>
        <taxon>Tylenchina</taxon>
        <taxon>Tylenchomorpha</taxon>
        <taxon>Tylenchoidea</taxon>
        <taxon>Heteroderidae</taxon>
        <taxon>Heteroderinae</taxon>
        <taxon>Globodera</taxon>
    </lineage>
</organism>
<feature type="region of interest" description="Disordered" evidence="2">
    <location>
        <begin position="514"/>
        <end position="651"/>
    </location>
</feature>
<dbReference type="PANTHER" id="PTHR46901">
    <property type="entry name" value="GH04942P"/>
    <property type="match status" value="1"/>
</dbReference>
<evidence type="ECO:0000259" key="6">
    <source>
        <dbReference type="PROSITE" id="PS50836"/>
    </source>
</evidence>
<keyword evidence="7" id="KW-1185">Reference proteome</keyword>
<dbReference type="PANTHER" id="PTHR46901:SF2">
    <property type="entry name" value="GH04942P"/>
    <property type="match status" value="1"/>
</dbReference>
<feature type="compositionally biased region" description="Basic and acidic residues" evidence="2">
    <location>
        <begin position="614"/>
        <end position="628"/>
    </location>
</feature>
<feature type="transmembrane region" description="Helical" evidence="3">
    <location>
        <begin position="656"/>
        <end position="678"/>
    </location>
</feature>
<dbReference type="InterPro" id="IPR005018">
    <property type="entry name" value="DOMON_domain"/>
</dbReference>
<dbReference type="AlphaFoldDB" id="A0A914ID37"/>
<feature type="compositionally biased region" description="Polar residues" evidence="2">
    <location>
        <begin position="528"/>
        <end position="557"/>
    </location>
</feature>
<name>A0A914ID37_GLORO</name>
<evidence type="ECO:0000256" key="3">
    <source>
        <dbReference type="SAM" id="Phobius"/>
    </source>
</evidence>
<dbReference type="SMART" id="SM00181">
    <property type="entry name" value="EGF"/>
    <property type="match status" value="2"/>
</dbReference>
<evidence type="ECO:0000259" key="5">
    <source>
        <dbReference type="PROSITE" id="PS50026"/>
    </source>
</evidence>
<comment type="caution">
    <text evidence="1">Lacks conserved residue(s) required for the propagation of feature annotation.</text>
</comment>